<dbReference type="InterPro" id="IPR026286">
    <property type="entry name" value="MaiA/AMDase"/>
</dbReference>
<dbReference type="InterPro" id="IPR053714">
    <property type="entry name" value="Iso_Racemase_Enz_sf"/>
</dbReference>
<dbReference type="PIRSF" id="PIRSF015736">
    <property type="entry name" value="MI"/>
    <property type="match status" value="1"/>
</dbReference>
<dbReference type="OrthoDB" id="9816064at2"/>
<proteinExistence type="predicted"/>
<comment type="caution">
    <text evidence="1">The sequence shown here is derived from an EMBL/GenBank/DDBJ whole genome shotgun (WGS) entry which is preliminary data.</text>
</comment>
<name>A0A317FG70_9PROT</name>
<evidence type="ECO:0000313" key="2">
    <source>
        <dbReference type="Proteomes" id="UP000245765"/>
    </source>
</evidence>
<sequence>MTDSLGWRRKFGVIAPSTNTSVQPEFDAMRPPGVTNHFGRISIPNMKLANDPDFSALMDAIRGTIMDCVDSVMSCEPDYLVMGMSAETFWDGLEGSVELEKRIEARAGVKVAMGSDACRAALRTLGPDITRIAVITPYQPVGDRQVVRFFNDCGYEVAALKGLKCESPVAIAHVSERTLRDAILELNDSSVQAIVQVGTNLAMARLAAIAEFWLDKPVIAINTATYWWALRQNGIQDKVQGFGALLEKH</sequence>
<dbReference type="PANTHER" id="PTHR40267">
    <property type="entry name" value="BLR3294 PROTEIN"/>
    <property type="match status" value="1"/>
</dbReference>
<dbReference type="AlphaFoldDB" id="A0A317FG70"/>
<dbReference type="PANTHER" id="PTHR40267:SF1">
    <property type="entry name" value="BLR3294 PROTEIN"/>
    <property type="match status" value="1"/>
</dbReference>
<keyword evidence="2" id="KW-1185">Reference proteome</keyword>
<reference evidence="2" key="1">
    <citation type="submission" date="2018-05" db="EMBL/GenBank/DDBJ databases">
        <authorList>
            <person name="Du Z."/>
            <person name="Wang X."/>
        </authorList>
    </citation>
    <scope>NUCLEOTIDE SEQUENCE [LARGE SCALE GENOMIC DNA]</scope>
    <source>
        <strain evidence="2">CQN31</strain>
    </source>
</reference>
<protein>
    <submittedName>
        <fullName evidence="1">Arylmalonate decarboxylase</fullName>
    </submittedName>
</protein>
<dbReference type="Pfam" id="PF17645">
    <property type="entry name" value="Amdase"/>
    <property type="match status" value="1"/>
</dbReference>
<organism evidence="1 2">
    <name type="scientific">Falsiroseomonas bella</name>
    <dbReference type="NCBI Taxonomy" id="2184016"/>
    <lineage>
        <taxon>Bacteria</taxon>
        <taxon>Pseudomonadati</taxon>
        <taxon>Pseudomonadota</taxon>
        <taxon>Alphaproteobacteria</taxon>
        <taxon>Acetobacterales</taxon>
        <taxon>Roseomonadaceae</taxon>
        <taxon>Falsiroseomonas</taxon>
    </lineage>
</organism>
<evidence type="ECO:0000313" key="1">
    <source>
        <dbReference type="EMBL" id="PWS36536.1"/>
    </source>
</evidence>
<dbReference type="Gene3D" id="3.40.50.12500">
    <property type="match status" value="1"/>
</dbReference>
<dbReference type="RefSeq" id="WP_109871329.1">
    <property type="nucleotide sequence ID" value="NZ_QGNA01000003.1"/>
</dbReference>
<dbReference type="Proteomes" id="UP000245765">
    <property type="component" value="Unassembled WGS sequence"/>
</dbReference>
<gene>
    <name evidence="1" type="ORF">DFH01_15425</name>
</gene>
<dbReference type="EMBL" id="QGNA01000003">
    <property type="protein sequence ID" value="PWS36536.1"/>
    <property type="molecule type" value="Genomic_DNA"/>
</dbReference>
<accession>A0A317FG70</accession>